<dbReference type="InterPro" id="IPR000192">
    <property type="entry name" value="Aminotrans_V_dom"/>
</dbReference>
<dbReference type="PANTHER" id="PTHR43586">
    <property type="entry name" value="CYSTEINE DESULFURASE"/>
    <property type="match status" value="1"/>
</dbReference>
<evidence type="ECO:0000256" key="1">
    <source>
        <dbReference type="ARBA" id="ARBA00022898"/>
    </source>
</evidence>
<dbReference type="InterPro" id="IPR015424">
    <property type="entry name" value="PyrdxlP-dep_Trfase"/>
</dbReference>
<name>A0A6A4VLY9_AMPAM</name>
<dbReference type="PANTHER" id="PTHR43586:SF8">
    <property type="entry name" value="CYSTEINE DESULFURASE 1, CHLOROPLASTIC"/>
    <property type="match status" value="1"/>
</dbReference>
<sequence>MAMEGPAEGVHRAFYQLPAAEAARPGRPDHPEALRQYVRGQIIGSERSFLGPYGANRAVYCDHTASGKSLRFIEDYIRDEVLATYASTHTTSTNAALQTTSFRDEARQLVRSAVHASEHDAVLFCGSGATGAVHKLLALLRLPQPPTVLVGPHEHHSNLLPWREVAHQVRNWGREMAHQVRELGREVAHQVRELGREVAYQVRELGRRWRTR</sequence>
<dbReference type="EMBL" id="VIIS01001866">
    <property type="protein sequence ID" value="KAF0291612.1"/>
    <property type="molecule type" value="Genomic_DNA"/>
</dbReference>
<keyword evidence="1" id="KW-0663">Pyridoxal phosphate</keyword>
<comment type="caution">
    <text evidence="3">The sequence shown here is derived from an EMBL/GenBank/DDBJ whole genome shotgun (WGS) entry which is preliminary data.</text>
</comment>
<dbReference type="Proteomes" id="UP000440578">
    <property type="component" value="Unassembled WGS sequence"/>
</dbReference>
<reference evidence="3 4" key="1">
    <citation type="submission" date="2019-07" db="EMBL/GenBank/DDBJ databases">
        <title>Draft genome assembly of a fouling barnacle, Amphibalanus amphitrite (Darwin, 1854): The first reference genome for Thecostraca.</title>
        <authorList>
            <person name="Kim W."/>
        </authorList>
    </citation>
    <scope>NUCLEOTIDE SEQUENCE [LARGE SCALE GENOMIC DNA]</scope>
    <source>
        <strain evidence="3">SNU_AA5</strain>
        <tissue evidence="3">Soma without cirri and trophi</tissue>
    </source>
</reference>
<evidence type="ECO:0000313" key="4">
    <source>
        <dbReference type="Proteomes" id="UP000440578"/>
    </source>
</evidence>
<dbReference type="InterPro" id="IPR015421">
    <property type="entry name" value="PyrdxlP-dep_Trfase_major"/>
</dbReference>
<dbReference type="AlphaFoldDB" id="A0A6A4VLY9"/>
<keyword evidence="4" id="KW-1185">Reference proteome</keyword>
<dbReference type="SUPFAM" id="SSF53383">
    <property type="entry name" value="PLP-dependent transferases"/>
    <property type="match status" value="1"/>
</dbReference>
<accession>A0A6A4VLY9</accession>
<evidence type="ECO:0000259" key="2">
    <source>
        <dbReference type="Pfam" id="PF00266"/>
    </source>
</evidence>
<dbReference type="Gene3D" id="3.40.640.10">
    <property type="entry name" value="Type I PLP-dependent aspartate aminotransferase-like (Major domain)"/>
    <property type="match status" value="1"/>
</dbReference>
<gene>
    <name evidence="3" type="ORF">FJT64_010307</name>
</gene>
<feature type="domain" description="Aminotransferase class V" evidence="2">
    <location>
        <begin position="59"/>
        <end position="168"/>
    </location>
</feature>
<proteinExistence type="predicted"/>
<evidence type="ECO:0000313" key="3">
    <source>
        <dbReference type="EMBL" id="KAF0291612.1"/>
    </source>
</evidence>
<organism evidence="3 4">
    <name type="scientific">Amphibalanus amphitrite</name>
    <name type="common">Striped barnacle</name>
    <name type="synonym">Balanus amphitrite</name>
    <dbReference type="NCBI Taxonomy" id="1232801"/>
    <lineage>
        <taxon>Eukaryota</taxon>
        <taxon>Metazoa</taxon>
        <taxon>Ecdysozoa</taxon>
        <taxon>Arthropoda</taxon>
        <taxon>Crustacea</taxon>
        <taxon>Multicrustacea</taxon>
        <taxon>Cirripedia</taxon>
        <taxon>Thoracica</taxon>
        <taxon>Thoracicalcarea</taxon>
        <taxon>Balanomorpha</taxon>
        <taxon>Balanoidea</taxon>
        <taxon>Balanidae</taxon>
        <taxon>Amphibalaninae</taxon>
        <taxon>Amphibalanus</taxon>
    </lineage>
</organism>
<protein>
    <recommendedName>
        <fullName evidence="2">Aminotransferase class V domain-containing protein</fullName>
    </recommendedName>
</protein>
<dbReference type="Pfam" id="PF00266">
    <property type="entry name" value="Aminotran_5"/>
    <property type="match status" value="1"/>
</dbReference>
<dbReference type="OrthoDB" id="420046at2759"/>